<keyword evidence="11 21" id="KW-0675">Receptor</keyword>
<comment type="subcellular location">
    <subcellularLocation>
        <location evidence="1">Cell membrane</location>
        <topology evidence="1">Single-pass type I membrane protein</topology>
    </subcellularLocation>
</comment>
<dbReference type="Gene3D" id="2.120.10.30">
    <property type="entry name" value="TolB, C-terminal domain"/>
    <property type="match status" value="1"/>
</dbReference>
<evidence type="ECO:0000256" key="9">
    <source>
        <dbReference type="ARBA" id="ARBA00023136"/>
    </source>
</evidence>
<reference evidence="21" key="2">
    <citation type="submission" date="2025-08" db="UniProtKB">
        <authorList>
            <consortium name="RefSeq"/>
        </authorList>
    </citation>
    <scope>IDENTIFICATION</scope>
    <source>
        <tissue evidence="21">Blood</tissue>
    </source>
</reference>
<feature type="repeat" description="LDL-receptor class B" evidence="14">
    <location>
        <begin position="282"/>
        <end position="325"/>
    </location>
</feature>
<keyword evidence="6 17" id="KW-0732">Signal</keyword>
<evidence type="ECO:0000256" key="6">
    <source>
        <dbReference type="ARBA" id="ARBA00022729"/>
    </source>
</evidence>
<organism evidence="20 21">
    <name type="scientific">Ictalurus punctatus</name>
    <name type="common">Channel catfish</name>
    <name type="synonym">Silurus punctatus</name>
    <dbReference type="NCBI Taxonomy" id="7998"/>
    <lineage>
        <taxon>Eukaryota</taxon>
        <taxon>Metazoa</taxon>
        <taxon>Chordata</taxon>
        <taxon>Craniata</taxon>
        <taxon>Vertebrata</taxon>
        <taxon>Euteleostomi</taxon>
        <taxon>Actinopterygii</taxon>
        <taxon>Neopterygii</taxon>
        <taxon>Teleostei</taxon>
        <taxon>Ostariophysi</taxon>
        <taxon>Siluriformes</taxon>
        <taxon>Ictaluridae</taxon>
        <taxon>Ictalurus</taxon>
    </lineage>
</organism>
<keyword evidence="21" id="KW-0449">Lipoprotein</keyword>
<evidence type="ECO:0000256" key="7">
    <source>
        <dbReference type="ARBA" id="ARBA00022737"/>
    </source>
</evidence>
<dbReference type="PROSITE" id="PS50068">
    <property type="entry name" value="LDLRA_2"/>
    <property type="match status" value="1"/>
</dbReference>
<dbReference type="PANTHER" id="PTHR22722:SF14">
    <property type="entry name" value="MEGALIN, ISOFORM A"/>
    <property type="match status" value="1"/>
</dbReference>
<dbReference type="CDD" id="cd00112">
    <property type="entry name" value="LDLa"/>
    <property type="match status" value="1"/>
</dbReference>
<feature type="domain" description="EGF-like" evidence="19">
    <location>
        <begin position="35"/>
        <end position="71"/>
    </location>
</feature>
<dbReference type="InterPro" id="IPR009030">
    <property type="entry name" value="Growth_fac_rcpt_cys_sf"/>
</dbReference>
<dbReference type="GO" id="GO:0006898">
    <property type="term" value="P:receptor-mediated endocytosis"/>
    <property type="evidence" value="ECO:0007669"/>
    <property type="project" value="TreeGrafter"/>
</dbReference>
<evidence type="ECO:0000256" key="11">
    <source>
        <dbReference type="ARBA" id="ARBA00023170"/>
    </source>
</evidence>
<keyword evidence="8 16" id="KW-1133">Transmembrane helix</keyword>
<evidence type="ECO:0000256" key="1">
    <source>
        <dbReference type="ARBA" id="ARBA00004251"/>
    </source>
</evidence>
<dbReference type="Pfam" id="PF14670">
    <property type="entry name" value="FXa_inhibition"/>
    <property type="match status" value="1"/>
</dbReference>
<dbReference type="InterPro" id="IPR000742">
    <property type="entry name" value="EGF"/>
</dbReference>
<feature type="domain" description="EGF-like" evidence="19">
    <location>
        <begin position="74"/>
        <end position="110"/>
    </location>
</feature>
<feature type="repeat" description="LDL-receptor class B" evidence="14">
    <location>
        <begin position="326"/>
        <end position="370"/>
    </location>
</feature>
<name>A0A9F7RJE4_ICTPU</name>
<evidence type="ECO:0000256" key="2">
    <source>
        <dbReference type="ARBA" id="ARBA00022475"/>
    </source>
</evidence>
<dbReference type="KEGG" id="ipu:108265512"/>
<evidence type="ECO:0000256" key="14">
    <source>
        <dbReference type="PROSITE-ProRule" id="PRU00461"/>
    </source>
</evidence>
<evidence type="ECO:0000256" key="3">
    <source>
        <dbReference type="ARBA" id="ARBA00022536"/>
    </source>
</evidence>
<feature type="chain" id="PRO_5039928071" evidence="17">
    <location>
        <begin position="24"/>
        <end position="511"/>
    </location>
</feature>
<dbReference type="FunFam" id="2.120.10.30:FF:000241">
    <property type="entry name" value="Low-density lipoprotein receptor-related protein 6"/>
    <property type="match status" value="1"/>
</dbReference>
<accession>A0A9F7RJE4</accession>
<keyword evidence="20" id="KW-1185">Reference proteome</keyword>
<feature type="domain" description="EGF-like calcium-binding" evidence="18">
    <location>
        <begin position="71"/>
        <end position="110"/>
    </location>
</feature>
<keyword evidence="5 16" id="KW-0812">Transmembrane</keyword>
<proteinExistence type="predicted"/>
<dbReference type="PROSITE" id="PS00010">
    <property type="entry name" value="ASX_HYDROXYL"/>
    <property type="match status" value="1"/>
</dbReference>
<keyword evidence="10 13" id="KW-1015">Disulfide bond</keyword>
<gene>
    <name evidence="21" type="primary">LOC108265512</name>
</gene>
<evidence type="ECO:0000256" key="8">
    <source>
        <dbReference type="ARBA" id="ARBA00022989"/>
    </source>
</evidence>
<dbReference type="RefSeq" id="XP_053536472.1">
    <property type="nucleotide sequence ID" value="XM_053680497.1"/>
</dbReference>
<feature type="disulfide bond" evidence="13">
    <location>
        <begin position="43"/>
        <end position="61"/>
    </location>
</feature>
<dbReference type="InterPro" id="IPR001881">
    <property type="entry name" value="EGF-like_Ca-bd_dom"/>
</dbReference>
<evidence type="ECO:0000256" key="12">
    <source>
        <dbReference type="ARBA" id="ARBA00023180"/>
    </source>
</evidence>
<keyword evidence="12" id="KW-0325">Glycoprotein</keyword>
<dbReference type="PANTHER" id="PTHR22722">
    <property type="entry name" value="LOW-DENSITY LIPOPROTEIN RECEPTOR-RELATED PROTEIN 2-RELATED"/>
    <property type="match status" value="1"/>
</dbReference>
<evidence type="ECO:0000256" key="16">
    <source>
        <dbReference type="SAM" id="Phobius"/>
    </source>
</evidence>
<dbReference type="FunFam" id="4.10.400.10:FF:000034">
    <property type="entry name" value="Low-density lipoprotein receptor-related protein 2"/>
    <property type="match status" value="1"/>
</dbReference>
<feature type="disulfide bond" evidence="13">
    <location>
        <begin position="55"/>
        <end position="70"/>
    </location>
</feature>
<dbReference type="Pfam" id="PF00058">
    <property type="entry name" value="Ldl_recept_b"/>
    <property type="match status" value="2"/>
</dbReference>
<keyword evidence="4" id="KW-0254">Endocytosis</keyword>
<keyword evidence="3" id="KW-0245">EGF-like domain</keyword>
<dbReference type="InterPro" id="IPR000152">
    <property type="entry name" value="EGF-type_Asp/Asn_hydroxyl_site"/>
</dbReference>
<dbReference type="PROSITE" id="PS51120">
    <property type="entry name" value="LDLRB"/>
    <property type="match status" value="2"/>
</dbReference>
<dbReference type="OrthoDB" id="664115at2759"/>
<feature type="transmembrane region" description="Helical" evidence="16">
    <location>
        <begin position="444"/>
        <end position="463"/>
    </location>
</feature>
<dbReference type="InterPro" id="IPR036055">
    <property type="entry name" value="LDL_receptor-like_sf"/>
</dbReference>
<evidence type="ECO:0000259" key="19">
    <source>
        <dbReference type="SMART" id="SM00181"/>
    </source>
</evidence>
<evidence type="ECO:0000256" key="13">
    <source>
        <dbReference type="PROSITE-ProRule" id="PRU00124"/>
    </source>
</evidence>
<keyword evidence="7" id="KW-0677">Repeat</keyword>
<keyword evidence="2" id="KW-1003">Cell membrane</keyword>
<dbReference type="Pfam" id="PF00057">
    <property type="entry name" value="Ldl_recept_a"/>
    <property type="match status" value="1"/>
</dbReference>
<protein>
    <submittedName>
        <fullName evidence="21">Very low-density lipoprotein receptor</fullName>
    </submittedName>
</protein>
<dbReference type="InterPro" id="IPR002172">
    <property type="entry name" value="LDrepeatLR_classA_rpt"/>
</dbReference>
<evidence type="ECO:0000256" key="17">
    <source>
        <dbReference type="SAM" id="SignalP"/>
    </source>
</evidence>
<evidence type="ECO:0000259" key="18">
    <source>
        <dbReference type="SMART" id="SM00179"/>
    </source>
</evidence>
<dbReference type="InterPro" id="IPR000033">
    <property type="entry name" value="LDLR_classB_rpt"/>
</dbReference>
<feature type="domain" description="EGF-like calcium-binding" evidence="18">
    <location>
        <begin position="111"/>
        <end position="150"/>
    </location>
</feature>
<dbReference type="SUPFAM" id="SSF57184">
    <property type="entry name" value="Growth factor receptor domain"/>
    <property type="match status" value="1"/>
</dbReference>
<dbReference type="SMART" id="SM00135">
    <property type="entry name" value="LY"/>
    <property type="match status" value="5"/>
</dbReference>
<dbReference type="AlphaFoldDB" id="A0A9F7RJE4"/>
<dbReference type="GeneID" id="108265512"/>
<feature type="region of interest" description="Disordered" evidence="15">
    <location>
        <begin position="485"/>
        <end position="511"/>
    </location>
</feature>
<dbReference type="InterPro" id="IPR051221">
    <property type="entry name" value="LDLR-related"/>
</dbReference>
<evidence type="ECO:0000256" key="15">
    <source>
        <dbReference type="SAM" id="MobiDB-lite"/>
    </source>
</evidence>
<dbReference type="GO" id="GO:0016324">
    <property type="term" value="C:apical plasma membrane"/>
    <property type="evidence" value="ECO:0007669"/>
    <property type="project" value="TreeGrafter"/>
</dbReference>
<dbReference type="Gene3D" id="2.10.25.10">
    <property type="entry name" value="Laminin"/>
    <property type="match status" value="2"/>
</dbReference>
<dbReference type="SUPFAM" id="SSF63825">
    <property type="entry name" value="YWTD domain"/>
    <property type="match status" value="1"/>
</dbReference>
<dbReference type="SMART" id="SM00179">
    <property type="entry name" value="EGF_CA"/>
    <property type="match status" value="2"/>
</dbReference>
<keyword evidence="9 16" id="KW-0472">Membrane</keyword>
<sequence>MNESMDLFYTLLLLAGLLYAAPAADVESVQKQERTCLGSEFSCSNGQCVDHSWRCDHSEDCEDGSDEENCEENECESNNGGCSHHCVDQPLGFVCDCPSGMRLVQDTHCEEVDPCLDADVCDQACVHSNGSFTCECCHGYVNGSESGRCLAAGDAAAVIFSSSEGIMWMKPDGSDQKKITNRTGTSGALTSLTADNTLYWANTEHTHVYRLDLDAGDQEPSVVISGASGIMGLAVDWINQVLYWTSNRTGAVHAAALNGTEHAPVISGLSSPTAVAVQPLLGFLFWAEAGVSPRIQRSGLNGQDRRTLITSAIRNPVSIALDVPRGLLYWADSLLNSVSRVAYDGLHRKTVVESNGYLDQPFGLAVFESDVYWSDRHTGAICRADKHNGKQLKCSVVSSPAGLLIYHPLLQPTAFYFTTPCRFIRVSETPTPPAEPPTTDPDSAFAWILSLIVLPCFLFATLFHCRKMGTFSSSPFCSPGEPIMKDSQDPLIPSGDTEAHADKDSTFPVPV</sequence>
<dbReference type="FunFam" id="2.10.25.10:FF:000009">
    <property type="entry name" value="Low-density lipoprotein receptor isoform 1"/>
    <property type="match status" value="1"/>
</dbReference>
<dbReference type="SMART" id="SM00181">
    <property type="entry name" value="EGF"/>
    <property type="match status" value="3"/>
</dbReference>
<dbReference type="SMART" id="SM00192">
    <property type="entry name" value="LDLa"/>
    <property type="match status" value="1"/>
</dbReference>
<dbReference type="Gene3D" id="4.10.400.10">
    <property type="entry name" value="Low-density Lipoprotein Receptor"/>
    <property type="match status" value="1"/>
</dbReference>
<reference evidence="20" key="1">
    <citation type="journal article" date="2016" name="Nat. Commun.">
        <title>The channel catfish genome sequence provides insights into the evolution of scale formation in teleosts.</title>
        <authorList>
            <person name="Liu Z."/>
            <person name="Liu S."/>
            <person name="Yao J."/>
            <person name="Bao L."/>
            <person name="Zhang J."/>
            <person name="Li Y."/>
            <person name="Jiang C."/>
            <person name="Sun L."/>
            <person name="Wang R."/>
            <person name="Zhang Y."/>
            <person name="Zhou T."/>
            <person name="Zeng Q."/>
            <person name="Fu Q."/>
            <person name="Gao S."/>
            <person name="Li N."/>
            <person name="Koren S."/>
            <person name="Jiang Y."/>
            <person name="Zimin A."/>
            <person name="Xu P."/>
            <person name="Phillippy A.M."/>
            <person name="Geng X."/>
            <person name="Song L."/>
            <person name="Sun F."/>
            <person name="Li C."/>
            <person name="Wang X."/>
            <person name="Chen A."/>
            <person name="Jin Y."/>
            <person name="Yuan Z."/>
            <person name="Yang Y."/>
            <person name="Tan S."/>
            <person name="Peatman E."/>
            <person name="Lu J."/>
            <person name="Qin Z."/>
            <person name="Dunham R."/>
            <person name="Li Z."/>
            <person name="Sonstegard T."/>
            <person name="Feng J."/>
            <person name="Danzmann R.G."/>
            <person name="Schroeder S."/>
            <person name="Scheffler B."/>
            <person name="Duke M.V."/>
            <person name="Ballard L."/>
            <person name="Kucuktas H."/>
            <person name="Kaltenboeck L."/>
            <person name="Liu H."/>
            <person name="Armbruster J."/>
            <person name="Xie Y."/>
            <person name="Kirby M.L."/>
            <person name="Tian Y."/>
            <person name="Flanagan M.E."/>
            <person name="Mu W."/>
            <person name="Waldbieser G.C."/>
        </authorList>
    </citation>
    <scope>NUCLEOTIDE SEQUENCE [LARGE SCALE GENOMIC DNA]</scope>
    <source>
        <strain evidence="20">SDA103</strain>
    </source>
</reference>
<dbReference type="GO" id="GO:0005509">
    <property type="term" value="F:calcium ion binding"/>
    <property type="evidence" value="ECO:0007669"/>
    <property type="project" value="InterPro"/>
</dbReference>
<evidence type="ECO:0000256" key="5">
    <source>
        <dbReference type="ARBA" id="ARBA00022692"/>
    </source>
</evidence>
<evidence type="ECO:0000256" key="4">
    <source>
        <dbReference type="ARBA" id="ARBA00022583"/>
    </source>
</evidence>
<feature type="signal peptide" evidence="17">
    <location>
        <begin position="1"/>
        <end position="23"/>
    </location>
</feature>
<dbReference type="InterPro" id="IPR011042">
    <property type="entry name" value="6-blade_b-propeller_TolB-like"/>
</dbReference>
<dbReference type="Proteomes" id="UP000221080">
    <property type="component" value="Chromosome 5"/>
</dbReference>
<evidence type="ECO:0000256" key="10">
    <source>
        <dbReference type="ARBA" id="ARBA00023157"/>
    </source>
</evidence>
<dbReference type="GO" id="GO:0042562">
    <property type="term" value="F:hormone binding"/>
    <property type="evidence" value="ECO:0007669"/>
    <property type="project" value="TreeGrafter"/>
</dbReference>
<dbReference type="InterPro" id="IPR023415">
    <property type="entry name" value="LDLR_class-A_CS"/>
</dbReference>
<dbReference type="GO" id="GO:0043235">
    <property type="term" value="C:receptor complex"/>
    <property type="evidence" value="ECO:0007669"/>
    <property type="project" value="TreeGrafter"/>
</dbReference>
<evidence type="ECO:0000313" key="21">
    <source>
        <dbReference type="RefSeq" id="XP_053536472.1"/>
    </source>
</evidence>
<feature type="disulfide bond" evidence="13">
    <location>
        <begin position="36"/>
        <end position="48"/>
    </location>
</feature>
<evidence type="ECO:0000313" key="20">
    <source>
        <dbReference type="Proteomes" id="UP000221080"/>
    </source>
</evidence>
<dbReference type="SUPFAM" id="SSF57424">
    <property type="entry name" value="LDL receptor-like module"/>
    <property type="match status" value="1"/>
</dbReference>
<feature type="domain" description="EGF-like" evidence="19">
    <location>
        <begin position="114"/>
        <end position="150"/>
    </location>
</feature>
<dbReference type="PROSITE" id="PS01209">
    <property type="entry name" value="LDLRA_1"/>
    <property type="match status" value="1"/>
</dbReference>